<keyword evidence="9" id="KW-1185">Reference proteome</keyword>
<dbReference type="Proteomes" id="UP000836841">
    <property type="component" value="Chromosome 3"/>
</dbReference>
<gene>
    <name evidence="8" type="ORF">TAV2_LOCUS11311</name>
</gene>
<comment type="function">
    <text evidence="7">Controls stomatal patterning.</text>
</comment>
<evidence type="ECO:0000256" key="4">
    <source>
        <dbReference type="ARBA" id="ARBA00022525"/>
    </source>
</evidence>
<evidence type="ECO:0000256" key="7">
    <source>
        <dbReference type="RuleBase" id="RU367102"/>
    </source>
</evidence>
<dbReference type="PANTHER" id="PTHR33109:SF96">
    <property type="entry name" value="EPIDERMAL PATTERNING FACTOR-LIKE PROTEIN 3"/>
    <property type="match status" value="1"/>
</dbReference>
<keyword evidence="5" id="KW-0732">Signal</keyword>
<protein>
    <recommendedName>
        <fullName evidence="7">Epidermal patterning factor-like protein</fullName>
    </recommendedName>
</protein>
<dbReference type="GO" id="GO:0005576">
    <property type="term" value="C:extracellular region"/>
    <property type="evidence" value="ECO:0007669"/>
    <property type="project" value="UniProtKB-SubCell"/>
</dbReference>
<name>A0AAU9S2X9_THLAR</name>
<evidence type="ECO:0000313" key="8">
    <source>
        <dbReference type="EMBL" id="CAH2053769.1"/>
    </source>
</evidence>
<comment type="subcellular location">
    <subcellularLocation>
        <location evidence="1 7">Secreted</location>
    </subcellularLocation>
</comment>
<proteinExistence type="inferred from homology"/>
<evidence type="ECO:0000256" key="1">
    <source>
        <dbReference type="ARBA" id="ARBA00004613"/>
    </source>
</evidence>
<dbReference type="InterPro" id="IPR039455">
    <property type="entry name" value="EPFL"/>
</dbReference>
<accession>A0AAU9S2X9</accession>
<evidence type="ECO:0000256" key="2">
    <source>
        <dbReference type="ARBA" id="ARBA00008127"/>
    </source>
</evidence>
<dbReference type="GO" id="GO:0010052">
    <property type="term" value="P:guard cell differentiation"/>
    <property type="evidence" value="ECO:0007669"/>
    <property type="project" value="UniProtKB-UniRule"/>
</dbReference>
<dbReference type="AlphaFoldDB" id="A0AAU9S2X9"/>
<reference evidence="8 9" key="1">
    <citation type="submission" date="2022-03" db="EMBL/GenBank/DDBJ databases">
        <authorList>
            <person name="Nunn A."/>
            <person name="Chopra R."/>
            <person name="Nunn A."/>
            <person name="Contreras Garrido A."/>
        </authorList>
    </citation>
    <scope>NUCLEOTIDE SEQUENCE [LARGE SCALE GENOMIC DNA]</scope>
</reference>
<dbReference type="PANTHER" id="PTHR33109">
    <property type="entry name" value="EPIDERMAL PATTERNING FACTOR-LIKE PROTEIN 4"/>
    <property type="match status" value="1"/>
</dbReference>
<evidence type="ECO:0000313" key="9">
    <source>
        <dbReference type="Proteomes" id="UP000836841"/>
    </source>
</evidence>
<evidence type="ECO:0000256" key="5">
    <source>
        <dbReference type="ARBA" id="ARBA00022729"/>
    </source>
</evidence>
<evidence type="ECO:0000256" key="6">
    <source>
        <dbReference type="ARBA" id="ARBA00023157"/>
    </source>
</evidence>
<dbReference type="EMBL" id="OU466859">
    <property type="protein sequence ID" value="CAH2053769.1"/>
    <property type="molecule type" value="Genomic_DNA"/>
</dbReference>
<evidence type="ECO:0000256" key="3">
    <source>
        <dbReference type="ARBA" id="ARBA00022473"/>
    </source>
</evidence>
<keyword evidence="3 7" id="KW-0217">Developmental protein</keyword>
<feature type="non-terminal residue" evidence="8">
    <location>
        <position position="157"/>
    </location>
</feature>
<keyword evidence="6" id="KW-1015">Disulfide bond</keyword>
<comment type="similarity">
    <text evidence="2 7">Belongs to the plant cysteine rich small secretory peptide family. Epidermal patterning factor subfamily.</text>
</comment>
<organism evidence="8 9">
    <name type="scientific">Thlaspi arvense</name>
    <name type="common">Field penny-cress</name>
    <dbReference type="NCBI Taxonomy" id="13288"/>
    <lineage>
        <taxon>Eukaryota</taxon>
        <taxon>Viridiplantae</taxon>
        <taxon>Streptophyta</taxon>
        <taxon>Embryophyta</taxon>
        <taxon>Tracheophyta</taxon>
        <taxon>Spermatophyta</taxon>
        <taxon>Magnoliopsida</taxon>
        <taxon>eudicotyledons</taxon>
        <taxon>Gunneridae</taxon>
        <taxon>Pentapetalae</taxon>
        <taxon>rosids</taxon>
        <taxon>malvids</taxon>
        <taxon>Brassicales</taxon>
        <taxon>Brassicaceae</taxon>
        <taxon>Thlaspideae</taxon>
        <taxon>Thlaspi</taxon>
    </lineage>
</organism>
<keyword evidence="4 7" id="KW-0964">Secreted</keyword>
<dbReference type="Pfam" id="PF17181">
    <property type="entry name" value="EPF"/>
    <property type="match status" value="1"/>
</dbReference>
<sequence>PSSSIHHHNHASERNKKLLCGYIGDDTNSEPGLCNKQAYCFQSRFFSSRAKEEAMKYVLINFEILSYTFLIVVTIGPAEIISPQAAERPVLKPSDNKEIEEMERRRRIGSKPPSCEKKCYGCEPCEAVQVPTISSVPHLSPHYANYQPEGWRCHCAP</sequence>